<sequence length="73" mass="8335">VGLRRDLKVWGCGAAQSRYGGADERVTIDRYDTDVVFTMVTMIGEHMVPPRAWRKAPRFCTPERMDHVVLTLV</sequence>
<feature type="non-terminal residue" evidence="1">
    <location>
        <position position="1"/>
    </location>
</feature>
<dbReference type="EMBL" id="LGRX02023691">
    <property type="protein sequence ID" value="KAK3254356.1"/>
    <property type="molecule type" value="Genomic_DNA"/>
</dbReference>
<gene>
    <name evidence="1" type="ORF">CYMTET_36425</name>
</gene>
<name>A0AAE0CFX7_9CHLO</name>
<keyword evidence="2" id="KW-1185">Reference proteome</keyword>
<evidence type="ECO:0000313" key="2">
    <source>
        <dbReference type="Proteomes" id="UP001190700"/>
    </source>
</evidence>
<reference evidence="1 2" key="1">
    <citation type="journal article" date="2015" name="Genome Biol. Evol.">
        <title>Comparative Genomics of a Bacterivorous Green Alga Reveals Evolutionary Causalities and Consequences of Phago-Mixotrophic Mode of Nutrition.</title>
        <authorList>
            <person name="Burns J.A."/>
            <person name="Paasch A."/>
            <person name="Narechania A."/>
            <person name="Kim E."/>
        </authorList>
    </citation>
    <scope>NUCLEOTIDE SEQUENCE [LARGE SCALE GENOMIC DNA]</scope>
    <source>
        <strain evidence="1 2">PLY_AMNH</strain>
    </source>
</reference>
<dbReference type="AlphaFoldDB" id="A0AAE0CFX7"/>
<evidence type="ECO:0000313" key="1">
    <source>
        <dbReference type="EMBL" id="KAK3254356.1"/>
    </source>
</evidence>
<accession>A0AAE0CFX7</accession>
<organism evidence="1 2">
    <name type="scientific">Cymbomonas tetramitiformis</name>
    <dbReference type="NCBI Taxonomy" id="36881"/>
    <lineage>
        <taxon>Eukaryota</taxon>
        <taxon>Viridiplantae</taxon>
        <taxon>Chlorophyta</taxon>
        <taxon>Pyramimonadophyceae</taxon>
        <taxon>Pyramimonadales</taxon>
        <taxon>Pyramimonadaceae</taxon>
        <taxon>Cymbomonas</taxon>
    </lineage>
</organism>
<dbReference type="Proteomes" id="UP001190700">
    <property type="component" value="Unassembled WGS sequence"/>
</dbReference>
<protein>
    <submittedName>
        <fullName evidence="1">Uncharacterized protein</fullName>
    </submittedName>
</protein>
<comment type="caution">
    <text evidence="1">The sequence shown here is derived from an EMBL/GenBank/DDBJ whole genome shotgun (WGS) entry which is preliminary data.</text>
</comment>
<proteinExistence type="predicted"/>